<organism evidence="1 2">
    <name type="scientific">Gigaspora margarita</name>
    <dbReference type="NCBI Taxonomy" id="4874"/>
    <lineage>
        <taxon>Eukaryota</taxon>
        <taxon>Fungi</taxon>
        <taxon>Fungi incertae sedis</taxon>
        <taxon>Mucoromycota</taxon>
        <taxon>Glomeromycotina</taxon>
        <taxon>Glomeromycetes</taxon>
        <taxon>Diversisporales</taxon>
        <taxon>Gigasporaceae</taxon>
        <taxon>Gigaspora</taxon>
    </lineage>
</organism>
<accession>A0A8H3X749</accession>
<proteinExistence type="predicted"/>
<protein>
    <submittedName>
        <fullName evidence="1">Uncharacterized protein</fullName>
    </submittedName>
</protein>
<dbReference type="AlphaFoldDB" id="A0A8H3X749"/>
<comment type="caution">
    <text evidence="1">The sequence shown here is derived from an EMBL/GenBank/DDBJ whole genome shotgun (WGS) entry which is preliminary data.</text>
</comment>
<gene>
    <name evidence="1" type="ORF">F8M41_006560</name>
</gene>
<reference evidence="1 2" key="1">
    <citation type="journal article" date="2019" name="Environ. Microbiol.">
        <title>At the nexus of three kingdoms: the genome of the mycorrhizal fungus Gigaspora margarita provides insights into plant, endobacterial and fungal interactions.</title>
        <authorList>
            <person name="Venice F."/>
            <person name="Ghignone S."/>
            <person name="Salvioli di Fossalunga A."/>
            <person name="Amselem J."/>
            <person name="Novero M."/>
            <person name="Xianan X."/>
            <person name="Sedzielewska Toro K."/>
            <person name="Morin E."/>
            <person name="Lipzen A."/>
            <person name="Grigoriev I.V."/>
            <person name="Henrissat B."/>
            <person name="Martin F.M."/>
            <person name="Bonfante P."/>
        </authorList>
    </citation>
    <scope>NUCLEOTIDE SEQUENCE [LARGE SCALE GENOMIC DNA]</scope>
    <source>
        <strain evidence="1 2">BEG34</strain>
    </source>
</reference>
<sequence length="124" mass="14779">MPINTKSAKDIEDNTPIEEEYQLYCQYEISLEKAYRDWNKKINYAKEIHVEKDKHEAFKDYKSPTELDKQSRVENELQAFIYCLKYTKMSHVNETIKSYLKNRISIKANIVPNITNNLKHTCEV</sequence>
<evidence type="ECO:0000313" key="1">
    <source>
        <dbReference type="EMBL" id="KAF0424513.1"/>
    </source>
</evidence>
<dbReference type="Proteomes" id="UP000439903">
    <property type="component" value="Unassembled WGS sequence"/>
</dbReference>
<name>A0A8H3X749_GIGMA</name>
<evidence type="ECO:0000313" key="2">
    <source>
        <dbReference type="Proteomes" id="UP000439903"/>
    </source>
</evidence>
<keyword evidence="2" id="KW-1185">Reference proteome</keyword>
<dbReference type="EMBL" id="WTPW01001645">
    <property type="protein sequence ID" value="KAF0424513.1"/>
    <property type="molecule type" value="Genomic_DNA"/>
</dbReference>